<dbReference type="AlphaFoldDB" id="D3QAY1"/>
<feature type="compositionally biased region" description="Low complexity" evidence="3">
    <location>
        <begin position="118"/>
        <end position="150"/>
    </location>
</feature>
<dbReference type="PROSITE" id="PS50106">
    <property type="entry name" value="PDZ"/>
    <property type="match status" value="1"/>
</dbReference>
<keyword evidence="2" id="KW-0378">Hydrolase</keyword>
<dbReference type="SUPFAM" id="SSF50494">
    <property type="entry name" value="Trypsin-like serine proteases"/>
    <property type="match status" value="1"/>
</dbReference>
<evidence type="ECO:0000313" key="6">
    <source>
        <dbReference type="Proteomes" id="UP000000844"/>
    </source>
</evidence>
<dbReference type="InterPro" id="IPR009003">
    <property type="entry name" value="Peptidase_S1_PA"/>
</dbReference>
<dbReference type="Gene3D" id="2.30.42.10">
    <property type="match status" value="1"/>
</dbReference>
<evidence type="ECO:0000256" key="1">
    <source>
        <dbReference type="ARBA" id="ARBA00022670"/>
    </source>
</evidence>
<gene>
    <name evidence="5" type="ordered locus">Snas_5142</name>
</gene>
<dbReference type="eggNOG" id="COG0265">
    <property type="taxonomic scope" value="Bacteria"/>
</dbReference>
<feature type="compositionally biased region" description="Pro residues" evidence="3">
    <location>
        <begin position="202"/>
        <end position="227"/>
    </location>
</feature>
<dbReference type="Proteomes" id="UP000000844">
    <property type="component" value="Chromosome"/>
</dbReference>
<dbReference type="SMART" id="SM00228">
    <property type="entry name" value="PDZ"/>
    <property type="match status" value="1"/>
</dbReference>
<organism evidence="5 6">
    <name type="scientific">Stackebrandtia nassauensis (strain DSM 44728 / CIP 108903 / NRRL B-16338 / NBRC 102104 / LLR-40K-21)</name>
    <dbReference type="NCBI Taxonomy" id="446470"/>
    <lineage>
        <taxon>Bacteria</taxon>
        <taxon>Bacillati</taxon>
        <taxon>Actinomycetota</taxon>
        <taxon>Actinomycetes</taxon>
        <taxon>Glycomycetales</taxon>
        <taxon>Glycomycetaceae</taxon>
        <taxon>Stackebrandtia</taxon>
    </lineage>
</organism>
<dbReference type="HOGENOM" id="CLU_020120_3_7_11"/>
<dbReference type="InterPro" id="IPR001940">
    <property type="entry name" value="Peptidase_S1C"/>
</dbReference>
<feature type="compositionally biased region" description="Low complexity" evidence="3">
    <location>
        <begin position="190"/>
        <end position="201"/>
    </location>
</feature>
<evidence type="ECO:0000259" key="4">
    <source>
        <dbReference type="PROSITE" id="PS50106"/>
    </source>
</evidence>
<sequence>MNDHHSDPSASKPDDASSRPVPPLSDSESAASGAEPTPQQPSAAATADAHQTSTEADSALAAAGGDVSPSATAGEPHVGAGADADRSAAASAEPQAGATSDSSAEPGAGESLAPHWPEPSQAAAPEPATLATPSPAGFDAGAASAPAEPGAGDGQPSAPPPGLTPRSGAVEPSLGTAENKPPQTPTGTEPATLAAASGPAAGPRPPQGPGQRPPMPPGLTPPPPGAPPTSSFAAPGAPPPAGPPTGPIPVGGPAGQPFGGPAMAPPKKKSKAPALVAAALVLALGAGTAGGVAGFALAGLGGGGDSSSPSEQVANGDTISDIAKKVQPSVVSIATENAGGSGVVYDDKGHIITNNHVAETASGGKLEVTFADGTTSQASVVGTDPAGDLAVIKVDDVDNLTPIKLGDSGALDVGDTVLAIGSPLGLDGSVTSGIVSALNRTVQAGGGEQGGNATTLNGLIQTDAAINPGNSGGALVNGKGELIGINTVIATTGSSEGSVGLGFAIPSDTVSSTVDQLIDGGDIEHGYLGVSVVDNVEGSEGAVVNKVEDGSPADKAGLKRGDVITSIDGEKVGGASDVGAVVQGAKPGTKVDIEYTRSGKSDSTSAELGSTSGD</sequence>
<evidence type="ECO:0000313" key="5">
    <source>
        <dbReference type="EMBL" id="ADD44777.1"/>
    </source>
</evidence>
<feature type="compositionally biased region" description="Polar residues" evidence="3">
    <location>
        <begin position="601"/>
        <end position="614"/>
    </location>
</feature>
<feature type="domain" description="PDZ" evidence="4">
    <location>
        <begin position="517"/>
        <end position="599"/>
    </location>
</feature>
<proteinExistence type="predicted"/>
<dbReference type="Gene3D" id="2.40.10.120">
    <property type="match status" value="1"/>
</dbReference>
<name>D3QAY1_STANL</name>
<dbReference type="Pfam" id="PF13365">
    <property type="entry name" value="Trypsin_2"/>
    <property type="match status" value="1"/>
</dbReference>
<dbReference type="SUPFAM" id="SSF50156">
    <property type="entry name" value="PDZ domain-like"/>
    <property type="match status" value="1"/>
</dbReference>
<dbReference type="GO" id="GO:0004252">
    <property type="term" value="F:serine-type endopeptidase activity"/>
    <property type="evidence" value="ECO:0007669"/>
    <property type="project" value="InterPro"/>
</dbReference>
<feature type="compositionally biased region" description="Basic and acidic residues" evidence="3">
    <location>
        <begin position="1"/>
        <end position="17"/>
    </location>
</feature>
<feature type="compositionally biased region" description="Low complexity" evidence="3">
    <location>
        <begin position="79"/>
        <end position="100"/>
    </location>
</feature>
<feature type="compositionally biased region" description="Pro residues" evidence="3">
    <location>
        <begin position="236"/>
        <end position="247"/>
    </location>
</feature>
<dbReference type="STRING" id="446470.Snas_5142"/>
<dbReference type="EMBL" id="CP001778">
    <property type="protein sequence ID" value="ADD44777.1"/>
    <property type="molecule type" value="Genomic_DNA"/>
</dbReference>
<dbReference type="InterPro" id="IPR001478">
    <property type="entry name" value="PDZ"/>
</dbReference>
<dbReference type="RefSeq" id="WP_013020348.1">
    <property type="nucleotide sequence ID" value="NC_013947.1"/>
</dbReference>
<feature type="region of interest" description="Disordered" evidence="3">
    <location>
        <begin position="592"/>
        <end position="614"/>
    </location>
</feature>
<accession>D3QAY1</accession>
<evidence type="ECO:0000256" key="3">
    <source>
        <dbReference type="SAM" id="MobiDB-lite"/>
    </source>
</evidence>
<protein>
    <submittedName>
        <fullName evidence="5">PDZ/DHR/GLGF domain protein</fullName>
    </submittedName>
</protein>
<feature type="region of interest" description="Disordered" evidence="3">
    <location>
        <begin position="1"/>
        <end position="268"/>
    </location>
</feature>
<feature type="compositionally biased region" description="Low complexity" evidence="3">
    <location>
        <begin position="34"/>
        <end position="52"/>
    </location>
</feature>
<dbReference type="KEGG" id="sna:Snas_5142"/>
<dbReference type="InterPro" id="IPR036034">
    <property type="entry name" value="PDZ_sf"/>
</dbReference>
<keyword evidence="6" id="KW-1185">Reference proteome</keyword>
<dbReference type="GO" id="GO:0006508">
    <property type="term" value="P:proteolysis"/>
    <property type="evidence" value="ECO:0007669"/>
    <property type="project" value="UniProtKB-KW"/>
</dbReference>
<dbReference type="PANTHER" id="PTHR43343:SF3">
    <property type="entry name" value="PROTEASE DO-LIKE 8, CHLOROPLASTIC"/>
    <property type="match status" value="1"/>
</dbReference>
<keyword evidence="1" id="KW-0645">Protease</keyword>
<evidence type="ECO:0000256" key="2">
    <source>
        <dbReference type="ARBA" id="ARBA00022801"/>
    </source>
</evidence>
<dbReference type="PANTHER" id="PTHR43343">
    <property type="entry name" value="PEPTIDASE S12"/>
    <property type="match status" value="1"/>
</dbReference>
<dbReference type="OrthoDB" id="9788136at2"/>
<dbReference type="Pfam" id="PF13180">
    <property type="entry name" value="PDZ_2"/>
    <property type="match status" value="1"/>
</dbReference>
<reference evidence="5 6" key="1">
    <citation type="journal article" date="2009" name="Stand. Genomic Sci.">
        <title>Complete genome sequence of Stackebrandtia nassauensis type strain (LLR-40K-21).</title>
        <authorList>
            <person name="Munk C."/>
            <person name="Lapidus A."/>
            <person name="Copeland A."/>
            <person name="Jando M."/>
            <person name="Mayilraj S."/>
            <person name="Glavina Del Rio T."/>
            <person name="Nolan M."/>
            <person name="Chen F."/>
            <person name="Lucas S."/>
            <person name="Tice H."/>
            <person name="Cheng J.F."/>
            <person name="Han C."/>
            <person name="Detter J.C."/>
            <person name="Bruce D."/>
            <person name="Goodwin L."/>
            <person name="Chain P."/>
            <person name="Pitluck S."/>
            <person name="Goker M."/>
            <person name="Ovchinikova G."/>
            <person name="Pati A."/>
            <person name="Ivanova N."/>
            <person name="Mavromatis K."/>
            <person name="Chen A."/>
            <person name="Palaniappan K."/>
            <person name="Land M."/>
            <person name="Hauser L."/>
            <person name="Chang Y.J."/>
            <person name="Jeffries C.D."/>
            <person name="Bristow J."/>
            <person name="Eisen J.A."/>
            <person name="Markowitz V."/>
            <person name="Hugenholtz P."/>
            <person name="Kyrpides N.C."/>
            <person name="Klenk H.P."/>
        </authorList>
    </citation>
    <scope>NUCLEOTIDE SEQUENCE [LARGE SCALE GENOMIC DNA]</scope>
    <source>
        <strain evidence="6">DSM 44728 / CIP 108903 / NRRL B-16338 / NBRC 102104 / LLR-40K-21</strain>
    </source>
</reference>
<dbReference type="InterPro" id="IPR051201">
    <property type="entry name" value="Chloro_Bact_Ser_Proteases"/>
</dbReference>
<dbReference type="PRINTS" id="PR00834">
    <property type="entry name" value="PROTEASES2C"/>
</dbReference>